<dbReference type="Proteomes" id="UP000503129">
    <property type="component" value="Chromosome"/>
</dbReference>
<dbReference type="EMBL" id="CP030118">
    <property type="protein sequence ID" value="QDL09876.1"/>
    <property type="molecule type" value="Genomic_DNA"/>
</dbReference>
<dbReference type="AlphaFoldDB" id="A0A856MLS2"/>
<reference evidence="1 2" key="1">
    <citation type="submission" date="2018-06" db="EMBL/GenBank/DDBJ databases">
        <title>Comparative genomics of Brasilonema spp. strains.</title>
        <authorList>
            <person name="Alvarenga D.O."/>
            <person name="Fiore M.F."/>
            <person name="Varani A.M."/>
        </authorList>
    </citation>
    <scope>NUCLEOTIDE SEQUENCE [LARGE SCALE GENOMIC DNA]</scope>
    <source>
        <strain evidence="1 2">CENA114</strain>
    </source>
</reference>
<organism evidence="1 2">
    <name type="scientific">Brasilonema sennae CENA114</name>
    <dbReference type="NCBI Taxonomy" id="415709"/>
    <lineage>
        <taxon>Bacteria</taxon>
        <taxon>Bacillati</taxon>
        <taxon>Cyanobacteriota</taxon>
        <taxon>Cyanophyceae</taxon>
        <taxon>Nostocales</taxon>
        <taxon>Scytonemataceae</taxon>
        <taxon>Brasilonema</taxon>
        <taxon>Bromeliae group (in: Brasilonema)</taxon>
    </lineage>
</organism>
<name>A0A856MLS2_9CYAN</name>
<sequence>MKRWQFAGSVHWLAICLLGCGSAFTIGPGYAQDRENLAPNLAQRVAAPANGEPLKKGVISCPVKDLSLRRLLAGGS</sequence>
<proteinExistence type="predicted"/>
<evidence type="ECO:0000313" key="2">
    <source>
        <dbReference type="Proteomes" id="UP000503129"/>
    </source>
</evidence>
<accession>A0A856MLS2</accession>
<evidence type="ECO:0000313" key="1">
    <source>
        <dbReference type="EMBL" id="QDL09876.1"/>
    </source>
</evidence>
<gene>
    <name evidence="1" type="ORF">DP114_20095</name>
</gene>
<keyword evidence="2" id="KW-1185">Reference proteome</keyword>
<protein>
    <submittedName>
        <fullName evidence="1">Uncharacterized protein</fullName>
    </submittedName>
</protein>
<dbReference type="RefSeq" id="WP_171976934.1">
    <property type="nucleotide sequence ID" value="NZ_CAWOXK010000001.1"/>
</dbReference>
<dbReference type="KEGG" id="bsen:DP114_20095"/>